<dbReference type="Gene3D" id="3.40.50.300">
    <property type="entry name" value="P-loop containing nucleotide triphosphate hydrolases"/>
    <property type="match status" value="1"/>
</dbReference>
<evidence type="ECO:0000313" key="2">
    <source>
        <dbReference type="EMBL" id="MBB5720114.1"/>
    </source>
</evidence>
<dbReference type="SUPFAM" id="SSF52540">
    <property type="entry name" value="P-loop containing nucleoside triphosphate hydrolases"/>
    <property type="match status" value="1"/>
</dbReference>
<dbReference type="GO" id="GO:0016887">
    <property type="term" value="F:ATP hydrolysis activity"/>
    <property type="evidence" value="ECO:0007669"/>
    <property type="project" value="InterPro"/>
</dbReference>
<protein>
    <recommendedName>
        <fullName evidence="1">ATPase AAA-type core domain-containing protein</fullName>
    </recommendedName>
</protein>
<accession>A0A840Z2Y1</accession>
<dbReference type="AlphaFoldDB" id="A0A840Z2Y1"/>
<sequence length="163" mass="16987">MIACDRLPRVAALAAVAGLHGHDLPGLLGELAGADPHDAERRVRCSTVLRLGLVGFVANRQGEVTVDVRWALERLLDRAPAAGIAMIDTLVGVRQPASLALDDFAHIDDADFLVRLLAGAARERAAGINILVHGPPGTGKTEFARTIAAAAGIDLHAIGEADD</sequence>
<dbReference type="Pfam" id="PF00004">
    <property type="entry name" value="AAA"/>
    <property type="match status" value="1"/>
</dbReference>
<dbReference type="GO" id="GO:0005524">
    <property type="term" value="F:ATP binding"/>
    <property type="evidence" value="ECO:0007669"/>
    <property type="project" value="InterPro"/>
</dbReference>
<dbReference type="RefSeq" id="WP_184005642.1">
    <property type="nucleotide sequence ID" value="NZ_BAABIF010000029.1"/>
</dbReference>
<feature type="domain" description="ATPase AAA-type core" evidence="1">
    <location>
        <begin position="130"/>
        <end position="156"/>
    </location>
</feature>
<proteinExistence type="predicted"/>
<comment type="caution">
    <text evidence="2">The sequence shown here is derived from an EMBL/GenBank/DDBJ whole genome shotgun (WGS) entry which is preliminary data.</text>
</comment>
<dbReference type="Proteomes" id="UP000554342">
    <property type="component" value="Unassembled WGS sequence"/>
</dbReference>
<organism evidence="2 3">
    <name type="scientific">Stakelama sediminis</name>
    <dbReference type="NCBI Taxonomy" id="463200"/>
    <lineage>
        <taxon>Bacteria</taxon>
        <taxon>Pseudomonadati</taxon>
        <taxon>Pseudomonadota</taxon>
        <taxon>Alphaproteobacteria</taxon>
        <taxon>Sphingomonadales</taxon>
        <taxon>Sphingomonadaceae</taxon>
        <taxon>Stakelama</taxon>
    </lineage>
</organism>
<evidence type="ECO:0000313" key="3">
    <source>
        <dbReference type="Proteomes" id="UP000554342"/>
    </source>
</evidence>
<reference evidence="2 3" key="1">
    <citation type="submission" date="2020-08" db="EMBL/GenBank/DDBJ databases">
        <title>Genomic Encyclopedia of Type Strains, Phase IV (KMG-IV): sequencing the most valuable type-strain genomes for metagenomic binning, comparative biology and taxonomic classification.</title>
        <authorList>
            <person name="Goeker M."/>
        </authorList>
    </citation>
    <scope>NUCLEOTIDE SEQUENCE [LARGE SCALE GENOMIC DNA]</scope>
    <source>
        <strain evidence="2 3">DSM 27203</strain>
    </source>
</reference>
<gene>
    <name evidence="2" type="ORF">FHR23_003074</name>
</gene>
<dbReference type="EMBL" id="JACIJI010000008">
    <property type="protein sequence ID" value="MBB5720114.1"/>
    <property type="molecule type" value="Genomic_DNA"/>
</dbReference>
<evidence type="ECO:0000259" key="1">
    <source>
        <dbReference type="Pfam" id="PF00004"/>
    </source>
</evidence>
<dbReference type="InterPro" id="IPR027417">
    <property type="entry name" value="P-loop_NTPase"/>
</dbReference>
<name>A0A840Z2Y1_9SPHN</name>
<keyword evidence="3" id="KW-1185">Reference proteome</keyword>
<dbReference type="InterPro" id="IPR003959">
    <property type="entry name" value="ATPase_AAA_core"/>
</dbReference>